<evidence type="ECO:0008006" key="3">
    <source>
        <dbReference type="Google" id="ProtNLM"/>
    </source>
</evidence>
<protein>
    <recommendedName>
        <fullName evidence="3">Alcohol acetyltransferase</fullName>
    </recommendedName>
</protein>
<dbReference type="AlphaFoldDB" id="A0A9D1F4B2"/>
<reference evidence="1" key="2">
    <citation type="journal article" date="2021" name="PeerJ">
        <title>Extensive microbial diversity within the chicken gut microbiome revealed by metagenomics and culture.</title>
        <authorList>
            <person name="Gilroy R."/>
            <person name="Ravi A."/>
            <person name="Getino M."/>
            <person name="Pursley I."/>
            <person name="Horton D.L."/>
            <person name="Alikhan N.F."/>
            <person name="Baker D."/>
            <person name="Gharbi K."/>
            <person name="Hall N."/>
            <person name="Watson M."/>
            <person name="Adriaenssens E.M."/>
            <person name="Foster-Nyarko E."/>
            <person name="Jarju S."/>
            <person name="Secka A."/>
            <person name="Antonio M."/>
            <person name="Oren A."/>
            <person name="Chaudhuri R.R."/>
            <person name="La Ragione R."/>
            <person name="Hildebrand F."/>
            <person name="Pallen M.J."/>
        </authorList>
    </citation>
    <scope>NUCLEOTIDE SEQUENCE</scope>
    <source>
        <strain evidence="1">CHK178-757</strain>
    </source>
</reference>
<dbReference type="EMBL" id="DVIT01000016">
    <property type="protein sequence ID" value="HIS46847.1"/>
    <property type="molecule type" value="Genomic_DNA"/>
</dbReference>
<gene>
    <name evidence="1" type="ORF">IAB46_04645</name>
</gene>
<proteinExistence type="predicted"/>
<name>A0A9D1F4B2_9FIRM</name>
<sequence length="129" mass="14600">MRLDSSANIYPAIATTAYPQVYRLTVSMATAVVPGLLKAAVRDILPFFPEFCVSMARGTFWYTFEPADLFPQVEPEYESQPRPFEPSDLQFRILYEKNKIHLEAFHALTDGSGAVDFLHSICCGCLWQD</sequence>
<accession>A0A9D1F4B2</accession>
<organism evidence="1 2">
    <name type="scientific">Candidatus Scybalocola faecigallinarum</name>
    <dbReference type="NCBI Taxonomy" id="2840941"/>
    <lineage>
        <taxon>Bacteria</taxon>
        <taxon>Bacillati</taxon>
        <taxon>Bacillota</taxon>
        <taxon>Clostridia</taxon>
        <taxon>Lachnospirales</taxon>
        <taxon>Lachnospiraceae</taxon>
        <taxon>Lachnospiraceae incertae sedis</taxon>
        <taxon>Candidatus Scybalocola (ex Gilroy et al. 2021)</taxon>
    </lineage>
</organism>
<evidence type="ECO:0000313" key="1">
    <source>
        <dbReference type="EMBL" id="HIS46847.1"/>
    </source>
</evidence>
<dbReference type="Proteomes" id="UP000823927">
    <property type="component" value="Unassembled WGS sequence"/>
</dbReference>
<reference evidence="1" key="1">
    <citation type="submission" date="2020-10" db="EMBL/GenBank/DDBJ databases">
        <authorList>
            <person name="Gilroy R."/>
        </authorList>
    </citation>
    <scope>NUCLEOTIDE SEQUENCE</scope>
    <source>
        <strain evidence="1">CHK178-757</strain>
    </source>
</reference>
<comment type="caution">
    <text evidence="1">The sequence shown here is derived from an EMBL/GenBank/DDBJ whole genome shotgun (WGS) entry which is preliminary data.</text>
</comment>
<evidence type="ECO:0000313" key="2">
    <source>
        <dbReference type="Proteomes" id="UP000823927"/>
    </source>
</evidence>